<proteinExistence type="predicted"/>
<dbReference type="AlphaFoldDB" id="A0A5E4QSQ4"/>
<gene>
    <name evidence="1" type="ORF">LSINAPIS_LOCUS11831</name>
</gene>
<organism evidence="1 2">
    <name type="scientific">Leptidea sinapis</name>
    <dbReference type="NCBI Taxonomy" id="189913"/>
    <lineage>
        <taxon>Eukaryota</taxon>
        <taxon>Metazoa</taxon>
        <taxon>Ecdysozoa</taxon>
        <taxon>Arthropoda</taxon>
        <taxon>Hexapoda</taxon>
        <taxon>Insecta</taxon>
        <taxon>Pterygota</taxon>
        <taxon>Neoptera</taxon>
        <taxon>Endopterygota</taxon>
        <taxon>Lepidoptera</taxon>
        <taxon>Glossata</taxon>
        <taxon>Ditrysia</taxon>
        <taxon>Papilionoidea</taxon>
        <taxon>Pieridae</taxon>
        <taxon>Dismorphiinae</taxon>
        <taxon>Leptidea</taxon>
    </lineage>
</organism>
<protein>
    <submittedName>
        <fullName evidence="1">Uncharacterized protein</fullName>
    </submittedName>
</protein>
<name>A0A5E4QSQ4_9NEOP</name>
<evidence type="ECO:0000313" key="2">
    <source>
        <dbReference type="Proteomes" id="UP000324832"/>
    </source>
</evidence>
<keyword evidence="2" id="KW-1185">Reference proteome</keyword>
<evidence type="ECO:0000313" key="1">
    <source>
        <dbReference type="EMBL" id="VVD01406.1"/>
    </source>
</evidence>
<dbReference type="EMBL" id="FZQP02005332">
    <property type="protein sequence ID" value="VVD01406.1"/>
    <property type="molecule type" value="Genomic_DNA"/>
</dbReference>
<accession>A0A5E4QSQ4</accession>
<sequence>MAEEKAVPVGDVGAGRGGGGANAVGRQPLVGAAHVATDLQKPRRLRHRLSLSILCSPPVVRQPGPGSLHTGQQRAHGTMQRAQAAHALAQLAQCGAGTRHWQYISGLLLLRSPKAAIHKEKQQQSVQYACAHISETKRWHTGGIMA</sequence>
<dbReference type="Proteomes" id="UP000324832">
    <property type="component" value="Unassembled WGS sequence"/>
</dbReference>
<reference evidence="1 2" key="1">
    <citation type="submission" date="2017-07" db="EMBL/GenBank/DDBJ databases">
        <authorList>
            <person name="Talla V."/>
            <person name="Backstrom N."/>
        </authorList>
    </citation>
    <scope>NUCLEOTIDE SEQUENCE [LARGE SCALE GENOMIC DNA]</scope>
</reference>